<evidence type="ECO:0000313" key="3">
    <source>
        <dbReference type="EMBL" id="QUD86636.1"/>
    </source>
</evidence>
<evidence type="ECO:0000313" key="4">
    <source>
        <dbReference type="Proteomes" id="UP000676409"/>
    </source>
</evidence>
<dbReference type="EMBL" id="CP073078">
    <property type="protein sequence ID" value="QUD86636.1"/>
    <property type="molecule type" value="Genomic_DNA"/>
</dbReference>
<feature type="signal peptide" evidence="2">
    <location>
        <begin position="1"/>
        <end position="25"/>
    </location>
</feature>
<dbReference type="InterPro" id="IPR048887">
    <property type="entry name" value="NtrZ-like"/>
</dbReference>
<evidence type="ECO:0000256" key="1">
    <source>
        <dbReference type="SAM" id="MobiDB-lite"/>
    </source>
</evidence>
<keyword evidence="4" id="KW-1185">Reference proteome</keyword>
<dbReference type="Pfam" id="PF20841">
    <property type="entry name" value="NtrZ"/>
    <property type="match status" value="1"/>
</dbReference>
<sequence>MAAKARISAVAIAAMVLMGASLAHADSARPTLSVTNTPATPNDFAQFGLAPIHKSVQWDDKGHWSLKLDMNTPAGRDMQLRDVQAGAYYHLTPSLHVGGAVSLGDEQVSPDRNLPQTQQAPRVKLETRFKF</sequence>
<protein>
    <submittedName>
        <fullName evidence="3">Uncharacterized protein</fullName>
    </submittedName>
</protein>
<keyword evidence="2" id="KW-0732">Signal</keyword>
<gene>
    <name evidence="3" type="ORF">KCG34_16320</name>
</gene>
<organism evidence="3 4">
    <name type="scientific">Phenylobacterium montanum</name>
    <dbReference type="NCBI Taxonomy" id="2823693"/>
    <lineage>
        <taxon>Bacteria</taxon>
        <taxon>Pseudomonadati</taxon>
        <taxon>Pseudomonadota</taxon>
        <taxon>Alphaproteobacteria</taxon>
        <taxon>Caulobacterales</taxon>
        <taxon>Caulobacteraceae</taxon>
        <taxon>Phenylobacterium</taxon>
    </lineage>
</organism>
<dbReference type="KEGG" id="caul:KCG34_16320"/>
<feature type="region of interest" description="Disordered" evidence="1">
    <location>
        <begin position="101"/>
        <end position="131"/>
    </location>
</feature>
<accession>A0A975FYH7</accession>
<evidence type="ECO:0000256" key="2">
    <source>
        <dbReference type="SAM" id="SignalP"/>
    </source>
</evidence>
<dbReference type="Proteomes" id="UP000676409">
    <property type="component" value="Chromosome"/>
</dbReference>
<feature type="chain" id="PRO_5037999388" evidence="2">
    <location>
        <begin position="26"/>
        <end position="131"/>
    </location>
</feature>
<dbReference type="RefSeq" id="WP_211936688.1">
    <property type="nucleotide sequence ID" value="NZ_CP073078.1"/>
</dbReference>
<proteinExistence type="predicted"/>
<dbReference type="AlphaFoldDB" id="A0A975FYH7"/>
<reference evidence="3" key="1">
    <citation type="submission" date="2021-04" db="EMBL/GenBank/DDBJ databases">
        <title>The complete genome sequence of Caulobacter sp. S6.</title>
        <authorList>
            <person name="Tang Y."/>
            <person name="Ouyang W."/>
            <person name="Liu Q."/>
            <person name="Huang B."/>
            <person name="Guo Z."/>
            <person name="Lei P."/>
        </authorList>
    </citation>
    <scope>NUCLEOTIDE SEQUENCE</scope>
    <source>
        <strain evidence="3">S6</strain>
    </source>
</reference>
<name>A0A975FYH7_9CAUL</name>